<dbReference type="PANTHER" id="PTHR45753">
    <property type="entry name" value="ORNITHINE CARBAMOYLTRANSFERASE, MITOCHONDRIAL"/>
    <property type="match status" value="1"/>
</dbReference>
<comment type="similarity">
    <text evidence="2 7">Belongs to the aspartate/ornithine carbamoyltransferase superfamily. OTCase family.</text>
</comment>
<dbReference type="GO" id="GO:0004585">
    <property type="term" value="F:ornithine carbamoyltransferase activity"/>
    <property type="evidence" value="ECO:0007669"/>
    <property type="project" value="UniProtKB-UniRule"/>
</dbReference>
<dbReference type="SUPFAM" id="SSF53671">
    <property type="entry name" value="Aspartate/ornithine carbamoyltransferase"/>
    <property type="match status" value="1"/>
</dbReference>
<dbReference type="InterPro" id="IPR002292">
    <property type="entry name" value="Orn/put_carbamltrans"/>
</dbReference>
<accession>A0AAX3BAS1</accession>
<comment type="catalytic activity">
    <reaction evidence="6 7">
        <text>carbamoyl phosphate + L-ornithine = L-citrulline + phosphate + H(+)</text>
        <dbReference type="Rhea" id="RHEA:19513"/>
        <dbReference type="ChEBI" id="CHEBI:15378"/>
        <dbReference type="ChEBI" id="CHEBI:43474"/>
        <dbReference type="ChEBI" id="CHEBI:46911"/>
        <dbReference type="ChEBI" id="CHEBI:57743"/>
        <dbReference type="ChEBI" id="CHEBI:58228"/>
        <dbReference type="EC" id="2.1.3.3"/>
    </reaction>
</comment>
<feature type="domain" description="Aspartate/ornithine carbamoyltransferase carbamoyl-P binding" evidence="9">
    <location>
        <begin position="6"/>
        <end position="144"/>
    </location>
</feature>
<evidence type="ECO:0000256" key="7">
    <source>
        <dbReference type="HAMAP-Rule" id="MF_01109"/>
    </source>
</evidence>
<dbReference type="Pfam" id="PF02729">
    <property type="entry name" value="OTCace_N"/>
    <property type="match status" value="1"/>
</dbReference>
<evidence type="ECO:0000313" key="10">
    <source>
        <dbReference type="EMBL" id="URA09377.1"/>
    </source>
</evidence>
<dbReference type="EC" id="2.1.3.3" evidence="3 7"/>
<evidence type="ECO:0000259" key="8">
    <source>
        <dbReference type="Pfam" id="PF00185"/>
    </source>
</evidence>
<feature type="binding site" evidence="7">
    <location>
        <begin position="131"/>
        <end position="134"/>
    </location>
    <ligand>
        <name>carbamoyl phosphate</name>
        <dbReference type="ChEBI" id="CHEBI:58228"/>
    </ligand>
</feature>
<proteinExistence type="inferred from homology"/>
<dbReference type="PRINTS" id="PR00102">
    <property type="entry name" value="OTCASE"/>
</dbReference>
<evidence type="ECO:0000256" key="4">
    <source>
        <dbReference type="ARBA" id="ARBA00022503"/>
    </source>
</evidence>
<keyword evidence="11" id="KW-1185">Reference proteome</keyword>
<protein>
    <recommendedName>
        <fullName evidence="3 7">Ornithine carbamoyltransferase</fullName>
        <shortName evidence="7">OTCase</shortName>
        <ecNumber evidence="3 7">2.1.3.3</ecNumber>
    </recommendedName>
</protein>
<feature type="binding site" evidence="7">
    <location>
        <position position="226"/>
    </location>
    <ligand>
        <name>L-ornithine</name>
        <dbReference type="ChEBI" id="CHEBI:46911"/>
    </ligand>
</feature>
<sequence>MKTLPKDFLTTQDFTPQQLLDIIHLGIRMKHNKKRYANSLKGKKLAMIFEKSSTRTRVSFEAGIYELGGIGFFLSSRDIQLGRGEPIADTARVLSRYVDGIMIRTFGHERVEELAKYATIPVINGLSDWLHPCQAMADFQTILEKKGYIRGIRFCYIGDGNNMAHALGLLASQLGAHFSIASPKNYEIDPRIKDMMTHNAQTSGSELLFTNNPKEAIQNADVVYTDVWTSMGQEEESQKRLKDFQGFQINEELVKYAKKDYLFMHCLPAHRGEEVTDSVIEGPNSVVWDEAENRLHIQKAIMYTLMRA</sequence>
<name>A0AAX3BAS1_9SPIR</name>
<dbReference type="GO" id="GO:0042450">
    <property type="term" value="P:L-arginine biosynthetic process via ornithine"/>
    <property type="evidence" value="ECO:0007669"/>
    <property type="project" value="UniProtKB-UniRule"/>
</dbReference>
<comment type="subcellular location">
    <subcellularLocation>
        <location evidence="7">Cytoplasm</location>
    </subcellularLocation>
</comment>
<dbReference type="AlphaFoldDB" id="A0AAX3BAS1"/>
<keyword evidence="4" id="KW-0056">Arginine metabolism</keyword>
<feature type="binding site" evidence="7">
    <location>
        <begin position="53"/>
        <end position="56"/>
    </location>
    <ligand>
        <name>carbamoyl phosphate</name>
        <dbReference type="ChEBI" id="CHEBI:58228"/>
    </ligand>
</feature>
<dbReference type="InterPro" id="IPR006132">
    <property type="entry name" value="Asp/Orn_carbamoyltranf_P-bd"/>
</dbReference>
<dbReference type="PROSITE" id="PS00097">
    <property type="entry name" value="CARBAMOYLTRANSFERASE"/>
    <property type="match status" value="1"/>
</dbReference>
<dbReference type="InterPro" id="IPR006131">
    <property type="entry name" value="Asp_carbamoyltransf_Asp/Orn-bd"/>
</dbReference>
<keyword evidence="7" id="KW-0963">Cytoplasm</keyword>
<evidence type="ECO:0000256" key="2">
    <source>
        <dbReference type="ARBA" id="ARBA00007805"/>
    </source>
</evidence>
<dbReference type="Gene3D" id="3.40.50.1370">
    <property type="entry name" value="Aspartate/ornithine carbamoyltransferase"/>
    <property type="match status" value="2"/>
</dbReference>
<dbReference type="RefSeq" id="WP_271434504.1">
    <property type="nucleotide sequence ID" value="NZ_CP073355.1"/>
</dbReference>
<dbReference type="EMBL" id="CP073355">
    <property type="protein sequence ID" value="URA09377.1"/>
    <property type="molecule type" value="Genomic_DNA"/>
</dbReference>
<dbReference type="GO" id="GO:0016597">
    <property type="term" value="F:amino acid binding"/>
    <property type="evidence" value="ECO:0007669"/>
    <property type="project" value="InterPro"/>
</dbReference>
<dbReference type="NCBIfam" id="NF001986">
    <property type="entry name" value="PRK00779.1"/>
    <property type="match status" value="1"/>
</dbReference>
<keyword evidence="5 7" id="KW-0808">Transferase</keyword>
<organism evidence="10 11">
    <name type="scientific">Thermospira aquatica</name>
    <dbReference type="NCBI Taxonomy" id="2828656"/>
    <lineage>
        <taxon>Bacteria</taxon>
        <taxon>Pseudomonadati</taxon>
        <taxon>Spirochaetota</taxon>
        <taxon>Spirochaetia</taxon>
        <taxon>Brevinematales</taxon>
        <taxon>Thermospiraceae</taxon>
        <taxon>Thermospira</taxon>
    </lineage>
</organism>
<dbReference type="PRINTS" id="PR00100">
    <property type="entry name" value="AOTCASE"/>
</dbReference>
<dbReference type="KEGG" id="taqu:KDW03_07730"/>
<feature type="binding site" evidence="7">
    <location>
        <position position="80"/>
    </location>
    <ligand>
        <name>carbamoyl phosphate</name>
        <dbReference type="ChEBI" id="CHEBI:58228"/>
    </ligand>
</feature>
<gene>
    <name evidence="10" type="primary">argF</name>
    <name evidence="10" type="ORF">KDW03_07730</name>
</gene>
<reference evidence="10" key="2">
    <citation type="submission" date="2022-06" db="EMBL/GenBank/DDBJ databases">
        <title>Thermospira aquatica gen. nov., sp. nov.</title>
        <authorList>
            <person name="Ben Ali Gam Z."/>
            <person name="Labat M."/>
        </authorList>
    </citation>
    <scope>NUCLEOTIDE SEQUENCE</scope>
    <source>
        <strain evidence="10">F1F22</strain>
    </source>
</reference>
<dbReference type="GO" id="GO:0005737">
    <property type="term" value="C:cytoplasm"/>
    <property type="evidence" value="ECO:0007669"/>
    <property type="project" value="UniProtKB-SubCell"/>
</dbReference>
<evidence type="ECO:0000259" key="9">
    <source>
        <dbReference type="Pfam" id="PF02729"/>
    </source>
</evidence>
<dbReference type="InterPro" id="IPR024904">
    <property type="entry name" value="OTCase_ArgI"/>
</dbReference>
<dbReference type="Pfam" id="PF00185">
    <property type="entry name" value="OTCace"/>
    <property type="match status" value="1"/>
</dbReference>
<comment type="pathway">
    <text evidence="1">Amino-acid biosynthesis; L-arginine biosynthesis; L-arginine from L-ornithine and carbamoyl phosphate: step 1/3.</text>
</comment>
<feature type="binding site" evidence="7">
    <location>
        <position position="104"/>
    </location>
    <ligand>
        <name>carbamoyl phosphate</name>
        <dbReference type="ChEBI" id="CHEBI:58228"/>
    </ligand>
</feature>
<dbReference type="PANTHER" id="PTHR45753:SF3">
    <property type="entry name" value="ORNITHINE TRANSCARBAMYLASE, MITOCHONDRIAL"/>
    <property type="match status" value="1"/>
</dbReference>
<dbReference type="FunFam" id="3.40.50.1370:FF:000008">
    <property type="entry name" value="Ornithine carbamoyltransferase"/>
    <property type="match status" value="1"/>
</dbReference>
<dbReference type="NCBIfam" id="TIGR00658">
    <property type="entry name" value="orni_carb_tr"/>
    <property type="match status" value="1"/>
</dbReference>
<dbReference type="HAMAP" id="MF_01109">
    <property type="entry name" value="OTCase"/>
    <property type="match status" value="1"/>
</dbReference>
<feature type="binding site" evidence="7">
    <location>
        <begin position="230"/>
        <end position="231"/>
    </location>
    <ligand>
        <name>L-ornithine</name>
        <dbReference type="ChEBI" id="CHEBI:46911"/>
    </ligand>
</feature>
<evidence type="ECO:0000313" key="11">
    <source>
        <dbReference type="Proteomes" id="UP001056539"/>
    </source>
</evidence>
<reference evidence="10" key="1">
    <citation type="submission" date="2021-04" db="EMBL/GenBank/DDBJ databases">
        <authorList>
            <person name="Postec A."/>
        </authorList>
    </citation>
    <scope>NUCLEOTIDE SEQUENCE</scope>
    <source>
        <strain evidence="10">F1F22</strain>
    </source>
</reference>
<evidence type="ECO:0000256" key="6">
    <source>
        <dbReference type="ARBA" id="ARBA00048772"/>
    </source>
</evidence>
<feature type="binding site" evidence="7">
    <location>
        <begin position="266"/>
        <end position="267"/>
    </location>
    <ligand>
        <name>carbamoyl phosphate</name>
        <dbReference type="ChEBI" id="CHEBI:58228"/>
    </ligand>
</feature>
<evidence type="ECO:0000256" key="1">
    <source>
        <dbReference type="ARBA" id="ARBA00004975"/>
    </source>
</evidence>
<evidence type="ECO:0000256" key="3">
    <source>
        <dbReference type="ARBA" id="ARBA00013007"/>
    </source>
</evidence>
<dbReference type="InterPro" id="IPR006130">
    <property type="entry name" value="Asp/Orn_carbamoylTrfase"/>
</dbReference>
<dbReference type="InterPro" id="IPR036901">
    <property type="entry name" value="Asp/Orn_carbamoylTrfase_sf"/>
</dbReference>
<evidence type="ECO:0000256" key="5">
    <source>
        <dbReference type="ARBA" id="ARBA00022679"/>
    </source>
</evidence>
<dbReference type="GO" id="GO:0019240">
    <property type="term" value="P:citrulline biosynthetic process"/>
    <property type="evidence" value="ECO:0007669"/>
    <property type="project" value="TreeGrafter"/>
</dbReference>
<feature type="binding site" evidence="7">
    <location>
        <position position="294"/>
    </location>
    <ligand>
        <name>carbamoyl phosphate</name>
        <dbReference type="ChEBI" id="CHEBI:58228"/>
    </ligand>
</feature>
<feature type="binding site" evidence="7">
    <location>
        <position position="162"/>
    </location>
    <ligand>
        <name>L-ornithine</name>
        <dbReference type="ChEBI" id="CHEBI:46911"/>
    </ligand>
</feature>
<feature type="domain" description="Aspartate/ornithine carbamoyltransferase Asp/Orn-binding" evidence="8">
    <location>
        <begin position="151"/>
        <end position="304"/>
    </location>
</feature>
<dbReference type="Proteomes" id="UP001056539">
    <property type="component" value="Chromosome"/>
</dbReference>